<proteinExistence type="predicted"/>
<comment type="caution">
    <text evidence="2">The sequence shown here is derived from an EMBL/GenBank/DDBJ whole genome shotgun (WGS) entry which is preliminary data.</text>
</comment>
<reference evidence="2 3" key="1">
    <citation type="journal article" date="2021" name="Sci. Rep.">
        <title>The distribution of antibiotic resistance genes in chicken gut microbiota commensals.</title>
        <authorList>
            <person name="Juricova H."/>
            <person name="Matiasovicova J."/>
            <person name="Kubasova T."/>
            <person name="Cejkova D."/>
            <person name="Rychlik I."/>
        </authorList>
    </citation>
    <scope>NUCLEOTIDE SEQUENCE [LARGE SCALE GENOMIC DNA]</scope>
    <source>
        <strain evidence="2 3">An829</strain>
    </source>
</reference>
<dbReference type="PANTHER" id="PTHR37689">
    <property type="entry name" value="PROTEIN FDHE"/>
    <property type="match status" value="1"/>
</dbReference>
<keyword evidence="3" id="KW-1185">Reference proteome</keyword>
<dbReference type="InterPro" id="IPR006452">
    <property type="entry name" value="Formate_DH_accessory"/>
</dbReference>
<dbReference type="PANTHER" id="PTHR37689:SF1">
    <property type="entry name" value="PROTEIN FDHE"/>
    <property type="match status" value="1"/>
</dbReference>
<evidence type="ECO:0000313" key="3">
    <source>
        <dbReference type="Proteomes" id="UP000715095"/>
    </source>
</evidence>
<dbReference type="InterPro" id="IPR024064">
    <property type="entry name" value="FdhE-like_sf"/>
</dbReference>
<dbReference type="Gene3D" id="3.90.1670.10">
    <property type="entry name" value="FdhE-like domain"/>
    <property type="match status" value="1"/>
</dbReference>
<dbReference type="Proteomes" id="UP000715095">
    <property type="component" value="Unassembled WGS sequence"/>
</dbReference>
<dbReference type="SUPFAM" id="SSF144020">
    <property type="entry name" value="FdhE-like"/>
    <property type="match status" value="1"/>
</dbReference>
<dbReference type="InterPro" id="IPR056797">
    <property type="entry name" value="FdhE_central"/>
</dbReference>
<gene>
    <name evidence="2" type="ORF">H6A60_04775</name>
</gene>
<name>A0ABS2DR41_9BURK</name>
<organism evidence="2 3">
    <name type="scientific">Sutterella massiliensis</name>
    <dbReference type="NCBI Taxonomy" id="1816689"/>
    <lineage>
        <taxon>Bacteria</taxon>
        <taxon>Pseudomonadati</taxon>
        <taxon>Pseudomonadota</taxon>
        <taxon>Betaproteobacteria</taxon>
        <taxon>Burkholderiales</taxon>
        <taxon>Sutterellaceae</taxon>
        <taxon>Sutterella</taxon>
    </lineage>
</organism>
<protein>
    <submittedName>
        <fullName evidence="2">Formate dehydrogenase accessory protein FdhE</fullName>
    </submittedName>
</protein>
<dbReference type="EMBL" id="JACJJC010000005">
    <property type="protein sequence ID" value="MBM6703801.1"/>
    <property type="molecule type" value="Genomic_DNA"/>
</dbReference>
<dbReference type="RefSeq" id="WP_205102266.1">
    <property type="nucleotide sequence ID" value="NZ_JACJJC010000005.1"/>
</dbReference>
<accession>A0ABS2DR41</accession>
<feature type="domain" description="FdhE central" evidence="1">
    <location>
        <begin position="195"/>
        <end position="233"/>
    </location>
</feature>
<dbReference type="Pfam" id="PF24859">
    <property type="entry name" value="FdhE_central"/>
    <property type="match status" value="1"/>
</dbReference>
<evidence type="ECO:0000259" key="1">
    <source>
        <dbReference type="Pfam" id="PF24859"/>
    </source>
</evidence>
<sequence>MNRNAIERALEKYAGHKDPTVRADLALWGPLLLEAADISQALRPSDIRANEPTNKELDQAVRGGPTLLSLGLVKIEEAAYADALKRLAAKLLETLKREGRIGKDAAAEVESIDWAPFATRAALLDAASDLPGYLERSEALWLELHGEKSEGLFENFIVIVLGLALRASLDRFASQCSRLIEMRDKPVVDYERRLTCPVCGSHPIMAVVAPTPQSGNAKKLFCGACGASWKFERIRCAACGDEAVSDLRYVHDEADEAHRLHVCADCGAATPTVFLKGEEIGVSPDVEYLVTEALADAFAAPVN</sequence>
<dbReference type="CDD" id="cd16341">
    <property type="entry name" value="FdhE"/>
    <property type="match status" value="1"/>
</dbReference>
<evidence type="ECO:0000313" key="2">
    <source>
        <dbReference type="EMBL" id="MBM6703801.1"/>
    </source>
</evidence>